<evidence type="ECO:0000313" key="6">
    <source>
        <dbReference type="Proteomes" id="UP000824112"/>
    </source>
</evidence>
<dbReference type="GO" id="GO:0005737">
    <property type="term" value="C:cytoplasm"/>
    <property type="evidence" value="ECO:0007669"/>
    <property type="project" value="UniProtKB-SubCell"/>
</dbReference>
<dbReference type="SUPFAM" id="SSF53244">
    <property type="entry name" value="MurD-like peptide ligases, peptide-binding domain"/>
    <property type="match status" value="1"/>
</dbReference>
<reference evidence="5" key="2">
    <citation type="journal article" date="2021" name="PeerJ">
        <title>Extensive microbial diversity within the chicken gut microbiome revealed by metagenomics and culture.</title>
        <authorList>
            <person name="Gilroy R."/>
            <person name="Ravi A."/>
            <person name="Getino M."/>
            <person name="Pursley I."/>
            <person name="Horton D.L."/>
            <person name="Alikhan N.F."/>
            <person name="Baker D."/>
            <person name="Gharbi K."/>
            <person name="Hall N."/>
            <person name="Watson M."/>
            <person name="Adriaenssens E.M."/>
            <person name="Foster-Nyarko E."/>
            <person name="Jarju S."/>
            <person name="Secka A."/>
            <person name="Antonio M."/>
            <person name="Oren A."/>
            <person name="Chaudhuri R.R."/>
            <person name="La Ragione R."/>
            <person name="Hildebrand F."/>
            <person name="Pallen M.J."/>
        </authorList>
    </citation>
    <scope>NUCLEOTIDE SEQUENCE</scope>
    <source>
        <strain evidence="5">CHK158-818</strain>
    </source>
</reference>
<dbReference type="Pfam" id="PF08245">
    <property type="entry name" value="Mur_ligase_M"/>
    <property type="match status" value="1"/>
</dbReference>
<dbReference type="EC" id="6.3.2.13" evidence="5"/>
<comment type="caution">
    <text evidence="5">The sequence shown here is derived from an EMBL/GenBank/DDBJ whole genome shotgun (WGS) entry which is preliminary data.</text>
</comment>
<evidence type="ECO:0000259" key="4">
    <source>
        <dbReference type="Pfam" id="PF08245"/>
    </source>
</evidence>
<dbReference type="Proteomes" id="UP000824112">
    <property type="component" value="Unassembled WGS sequence"/>
</dbReference>
<dbReference type="InterPro" id="IPR013221">
    <property type="entry name" value="Mur_ligase_cen"/>
</dbReference>
<dbReference type="EMBL" id="DVNA01000004">
    <property type="protein sequence ID" value="HIU54232.1"/>
    <property type="molecule type" value="Genomic_DNA"/>
</dbReference>
<dbReference type="GO" id="GO:0008360">
    <property type="term" value="P:regulation of cell shape"/>
    <property type="evidence" value="ECO:0007669"/>
    <property type="project" value="UniProtKB-KW"/>
</dbReference>
<dbReference type="AlphaFoldDB" id="A0A9D1SC68"/>
<feature type="domain" description="Mur ligase central" evidence="4">
    <location>
        <begin position="7"/>
        <end position="163"/>
    </location>
</feature>
<dbReference type="InterPro" id="IPR036615">
    <property type="entry name" value="Mur_ligase_C_dom_sf"/>
</dbReference>
<keyword evidence="2" id="KW-0573">Peptidoglycan synthesis</keyword>
<dbReference type="Gene3D" id="3.90.190.20">
    <property type="entry name" value="Mur ligase, C-terminal domain"/>
    <property type="match status" value="1"/>
</dbReference>
<dbReference type="InterPro" id="IPR036565">
    <property type="entry name" value="Mur-like_cat_sf"/>
</dbReference>
<sequence>IGKEAIAATHTTPDPFELNYLLGRMVEAGCRHAFMEVSSHSVDQKRIAGLRFKGGIFTNLTRDHLDYHKTVEAYLKAKKGFFDALPADAFALTNGDDKNGRVMLQNTAAAQYTYSLRGMADFKGRILESHFDGTELEINNRQLFVRFVGRFNAYNLLAVYGAATLLGMDKETLLVNMSRLIPVSGRFQTLRSPNGFTAIVDYAHTPDAIKNILTAVHEVLNAKGKVISVVGAGGNRDKGKRPLMAQETVAQSDRVILTSDNPRFEQPEAIIDDMLQGLTPEQQQKVLTITDRRQAIKTAVMLAQPGDVVVVAGKGHEDYQEIQGVKHHFNDKEEIEALFAQMQ</sequence>
<feature type="domain" description="Mur ligase C-terminal" evidence="3">
    <location>
        <begin position="185"/>
        <end position="315"/>
    </location>
</feature>
<gene>
    <name evidence="5" type="ORF">IAB03_00310</name>
</gene>
<dbReference type="GO" id="GO:0051301">
    <property type="term" value="P:cell division"/>
    <property type="evidence" value="ECO:0007669"/>
    <property type="project" value="UniProtKB-KW"/>
</dbReference>
<protein>
    <submittedName>
        <fullName evidence="5">UDP-N-acetylmuramoyl-L-alanyl-D-glutamate--2, 6-diaminopimelate ligase</fullName>
        <ecNumber evidence="5">6.3.2.13</ecNumber>
    </submittedName>
</protein>
<comment type="subcellular location">
    <subcellularLocation>
        <location evidence="2">Cytoplasm</location>
    </subcellularLocation>
</comment>
<accession>A0A9D1SC68</accession>
<evidence type="ECO:0000313" key="5">
    <source>
        <dbReference type="EMBL" id="HIU54232.1"/>
    </source>
</evidence>
<dbReference type="PANTHER" id="PTHR23135">
    <property type="entry name" value="MUR LIGASE FAMILY MEMBER"/>
    <property type="match status" value="1"/>
</dbReference>
<keyword evidence="2" id="KW-0133">Cell shape</keyword>
<comment type="similarity">
    <text evidence="1">Belongs to the MurCDEF family. MurE subfamily.</text>
</comment>
<dbReference type="GO" id="GO:0009252">
    <property type="term" value="P:peptidoglycan biosynthetic process"/>
    <property type="evidence" value="ECO:0007669"/>
    <property type="project" value="UniProtKB-KW"/>
</dbReference>
<evidence type="ECO:0000256" key="2">
    <source>
        <dbReference type="RuleBase" id="RU004135"/>
    </source>
</evidence>
<name>A0A9D1SC68_9BACT</name>
<feature type="non-terminal residue" evidence="5">
    <location>
        <position position="1"/>
    </location>
</feature>
<dbReference type="NCBIfam" id="TIGR01085">
    <property type="entry name" value="murE"/>
    <property type="match status" value="1"/>
</dbReference>
<evidence type="ECO:0000256" key="1">
    <source>
        <dbReference type="ARBA" id="ARBA00005898"/>
    </source>
</evidence>
<dbReference type="Pfam" id="PF02875">
    <property type="entry name" value="Mur_ligase_C"/>
    <property type="match status" value="1"/>
</dbReference>
<dbReference type="GO" id="GO:0005524">
    <property type="term" value="F:ATP binding"/>
    <property type="evidence" value="ECO:0007669"/>
    <property type="project" value="InterPro"/>
</dbReference>
<proteinExistence type="inferred from homology"/>
<dbReference type="InterPro" id="IPR005761">
    <property type="entry name" value="UDP-N-AcMur-Glu-dNH2Pim_ligase"/>
</dbReference>
<keyword evidence="2" id="KW-0961">Cell wall biogenesis/degradation</keyword>
<keyword evidence="2" id="KW-0131">Cell cycle</keyword>
<keyword evidence="2" id="KW-0132">Cell division</keyword>
<dbReference type="Gene3D" id="3.40.1190.10">
    <property type="entry name" value="Mur-like, catalytic domain"/>
    <property type="match status" value="1"/>
</dbReference>
<comment type="pathway">
    <text evidence="2">Cell wall biogenesis; peptidoglycan biosynthesis.</text>
</comment>
<dbReference type="PANTHER" id="PTHR23135:SF4">
    <property type="entry name" value="UDP-N-ACETYLMURAMOYL-L-ALANYL-D-GLUTAMATE--2,6-DIAMINOPIMELATE LIGASE MURE HOMOLOG, CHLOROPLASTIC"/>
    <property type="match status" value="1"/>
</dbReference>
<keyword evidence="5" id="KW-0436">Ligase</keyword>
<evidence type="ECO:0000259" key="3">
    <source>
        <dbReference type="Pfam" id="PF02875"/>
    </source>
</evidence>
<dbReference type="GO" id="GO:0071555">
    <property type="term" value="P:cell wall organization"/>
    <property type="evidence" value="ECO:0007669"/>
    <property type="project" value="UniProtKB-KW"/>
</dbReference>
<dbReference type="GO" id="GO:0008765">
    <property type="term" value="F:UDP-N-acetylmuramoylalanyl-D-glutamate-2,6-diaminopimelate ligase activity"/>
    <property type="evidence" value="ECO:0007669"/>
    <property type="project" value="UniProtKB-EC"/>
</dbReference>
<reference evidence="5" key="1">
    <citation type="submission" date="2020-10" db="EMBL/GenBank/DDBJ databases">
        <authorList>
            <person name="Gilroy R."/>
        </authorList>
    </citation>
    <scope>NUCLEOTIDE SEQUENCE</scope>
    <source>
        <strain evidence="5">CHK158-818</strain>
    </source>
</reference>
<dbReference type="SUPFAM" id="SSF53623">
    <property type="entry name" value="MurD-like peptide ligases, catalytic domain"/>
    <property type="match status" value="1"/>
</dbReference>
<dbReference type="InterPro" id="IPR004101">
    <property type="entry name" value="Mur_ligase_C"/>
</dbReference>
<organism evidence="5 6">
    <name type="scientific">Candidatus Gallibacteroides avistercoris</name>
    <dbReference type="NCBI Taxonomy" id="2840833"/>
    <lineage>
        <taxon>Bacteria</taxon>
        <taxon>Pseudomonadati</taxon>
        <taxon>Bacteroidota</taxon>
        <taxon>Bacteroidia</taxon>
        <taxon>Bacteroidales</taxon>
        <taxon>Bacteroidaceae</taxon>
        <taxon>Bacteroidaceae incertae sedis</taxon>
        <taxon>Candidatus Gallibacteroides</taxon>
    </lineage>
</organism>
<dbReference type="NCBIfam" id="NF001126">
    <property type="entry name" value="PRK00139.1-4"/>
    <property type="match status" value="1"/>
</dbReference>